<organism evidence="2 3">
    <name type="scientific">Akkermansia glycaniphila</name>
    <dbReference type="NCBI Taxonomy" id="1679444"/>
    <lineage>
        <taxon>Bacteria</taxon>
        <taxon>Pseudomonadati</taxon>
        <taxon>Verrucomicrobiota</taxon>
        <taxon>Verrucomicrobiia</taxon>
        <taxon>Verrucomicrobiales</taxon>
        <taxon>Akkermansiaceae</taxon>
        <taxon>Akkermansia</taxon>
    </lineage>
</organism>
<keyword evidence="3" id="KW-1185">Reference proteome</keyword>
<dbReference type="AlphaFoldDB" id="A0A1H6LJY5"/>
<dbReference type="RefSeq" id="WP_067775625.1">
    <property type="nucleotide sequence ID" value="NZ_JACVVN010000013.1"/>
</dbReference>
<dbReference type="EMBL" id="LT629973">
    <property type="protein sequence ID" value="SEH85675.1"/>
    <property type="molecule type" value="Genomic_DNA"/>
</dbReference>
<dbReference type="KEGG" id="agl:PYTT_1244"/>
<name>A0A1H6LJY5_9BACT</name>
<evidence type="ECO:0000313" key="2">
    <source>
        <dbReference type="EMBL" id="SEH85675.1"/>
    </source>
</evidence>
<gene>
    <name evidence="2" type="ORF">PYTT_1244</name>
</gene>
<evidence type="ECO:0008006" key="4">
    <source>
        <dbReference type="Google" id="ProtNLM"/>
    </source>
</evidence>
<feature type="chain" id="PRO_5009604525" description="Pep exosort: pep-cterm protein-sorting domain" evidence="1">
    <location>
        <begin position="20"/>
        <end position="245"/>
    </location>
</feature>
<protein>
    <recommendedName>
        <fullName evidence="4">Pep exosort: pep-cterm protein-sorting domain</fullName>
    </recommendedName>
</protein>
<accession>A0A1H6LJY5</accession>
<proteinExistence type="predicted"/>
<evidence type="ECO:0000256" key="1">
    <source>
        <dbReference type="SAM" id="SignalP"/>
    </source>
</evidence>
<feature type="signal peptide" evidence="1">
    <location>
        <begin position="1"/>
        <end position="19"/>
    </location>
</feature>
<keyword evidence="1" id="KW-0732">Signal</keyword>
<evidence type="ECO:0000313" key="3">
    <source>
        <dbReference type="Proteomes" id="UP000176204"/>
    </source>
</evidence>
<reference evidence="3" key="1">
    <citation type="submission" date="2016-09" db="EMBL/GenBank/DDBJ databases">
        <authorList>
            <person name="Koehorst J."/>
        </authorList>
    </citation>
    <scope>NUCLEOTIDE SEQUENCE [LARGE SCALE GENOMIC DNA]</scope>
</reference>
<sequence length="245" mass="25475">MKKITLTLISLACCGIAAAAPDTKAVNFGSTSVDVGWTTHTQAGGASISVTSPYQLTVSANGGNFNTGNYGTGSTTTLHADILAEFLRTTGISMTANVYQTGLTNGAAGVQTTSFSGLVANESYTMYVVYGCQNRANDQYFTLDTNYITKAEQYVTSSASGAYSTLDLAASSKTHTLRGSADYVVLKLTGHADALGNLTIGRMGERGTINALTLTQTSSIIPEPSIAAFGLFGFAGLALRRRRAA</sequence>
<dbReference type="Proteomes" id="UP000176204">
    <property type="component" value="Chromosome I"/>
</dbReference>